<organism evidence="3 4">
    <name type="scientific">Lichenicola cladoniae</name>
    <dbReference type="NCBI Taxonomy" id="1484109"/>
    <lineage>
        <taxon>Bacteria</taxon>
        <taxon>Pseudomonadati</taxon>
        <taxon>Pseudomonadota</taxon>
        <taxon>Alphaproteobacteria</taxon>
        <taxon>Acetobacterales</taxon>
        <taxon>Acetobacteraceae</taxon>
        <taxon>Lichenicola</taxon>
    </lineage>
</organism>
<keyword evidence="4" id="KW-1185">Reference proteome</keyword>
<evidence type="ECO:0000313" key="3">
    <source>
        <dbReference type="EMBL" id="QKE92486.1"/>
    </source>
</evidence>
<dbReference type="KEGG" id="lck:HN018_06575"/>
<dbReference type="InterPro" id="IPR029057">
    <property type="entry name" value="PRTase-like"/>
</dbReference>
<dbReference type="PANTHER" id="PTHR47505">
    <property type="entry name" value="DNA UTILIZATION PROTEIN YHGH"/>
    <property type="match status" value="1"/>
</dbReference>
<dbReference type="AlphaFoldDB" id="A0A6M8HW66"/>
<dbReference type="Gene3D" id="3.40.50.2020">
    <property type="match status" value="1"/>
</dbReference>
<dbReference type="SUPFAM" id="SSF53271">
    <property type="entry name" value="PRTase-like"/>
    <property type="match status" value="1"/>
</dbReference>
<gene>
    <name evidence="3" type="ORF">HN018_06575</name>
</gene>
<dbReference type="InterPro" id="IPR051910">
    <property type="entry name" value="ComF/GntX_DNA_util-trans"/>
</dbReference>
<evidence type="ECO:0000259" key="2">
    <source>
        <dbReference type="Pfam" id="PF18912"/>
    </source>
</evidence>
<evidence type="ECO:0000313" key="4">
    <source>
        <dbReference type="Proteomes" id="UP000500767"/>
    </source>
</evidence>
<dbReference type="Pfam" id="PF18912">
    <property type="entry name" value="DZR_2"/>
    <property type="match status" value="1"/>
</dbReference>
<accession>A0A6M8HW66</accession>
<comment type="similarity">
    <text evidence="1">Belongs to the ComF/GntX family.</text>
</comment>
<protein>
    <submittedName>
        <fullName evidence="3">ComF family protein</fullName>
    </submittedName>
</protein>
<dbReference type="InterPro" id="IPR000836">
    <property type="entry name" value="PRTase_dom"/>
</dbReference>
<name>A0A6M8HW66_9PROT</name>
<dbReference type="InterPro" id="IPR044005">
    <property type="entry name" value="DZR_2"/>
</dbReference>
<reference evidence="3 4" key="1">
    <citation type="journal article" date="2014" name="World J. Microbiol. Biotechnol.">
        <title>Biodiversity and physiological characteristics of Antarctic and Arctic lichens-associated bacteria.</title>
        <authorList>
            <person name="Lee Y.M."/>
            <person name="Kim E.H."/>
            <person name="Lee H.K."/>
            <person name="Hong S.G."/>
        </authorList>
    </citation>
    <scope>NUCLEOTIDE SEQUENCE [LARGE SCALE GENOMIC DNA]</scope>
    <source>
        <strain evidence="3 4">PAMC 26569</strain>
    </source>
</reference>
<dbReference type="EMBL" id="CP053708">
    <property type="protein sequence ID" value="QKE92486.1"/>
    <property type="molecule type" value="Genomic_DNA"/>
</dbReference>
<dbReference type="CDD" id="cd06223">
    <property type="entry name" value="PRTases_typeI"/>
    <property type="match status" value="1"/>
</dbReference>
<dbReference type="Proteomes" id="UP000500767">
    <property type="component" value="Chromosome"/>
</dbReference>
<proteinExistence type="inferred from homology"/>
<dbReference type="PANTHER" id="PTHR47505:SF1">
    <property type="entry name" value="DNA UTILIZATION PROTEIN YHGH"/>
    <property type="match status" value="1"/>
</dbReference>
<evidence type="ECO:0000256" key="1">
    <source>
        <dbReference type="ARBA" id="ARBA00008007"/>
    </source>
</evidence>
<feature type="domain" description="Double zinc ribbon" evidence="2">
    <location>
        <begin position="11"/>
        <end position="72"/>
    </location>
</feature>
<sequence length="247" mass="26705">MRTGFHAGRAILDLLLPSHCPTCDTVVDAAGRFCTECFRKAALIMAPCCVRCGIAFESAGAAGLSLSCHDCLNEPPPWRHGRAAFTYDEFSRRLVLPLKYNDRTENAAVLATHMLRAGRSLLDACDLLVPVPLHRRRLFSRRYNQAALLARALGRLADRAVLVDALVRLRPTAPLVGQTPAERRLAVADAIGPKFNRVKSFRGRHVLLVDDVLTTGATASACTNALLAAGAASVDVLAAARTVRDLR</sequence>